<evidence type="ECO:0000256" key="3">
    <source>
        <dbReference type="ARBA" id="ARBA00022692"/>
    </source>
</evidence>
<evidence type="ECO:0000256" key="1">
    <source>
        <dbReference type="ARBA" id="ARBA00004141"/>
    </source>
</evidence>
<evidence type="ECO:0000313" key="11">
    <source>
        <dbReference type="EMBL" id="CCA70639.1"/>
    </source>
</evidence>
<dbReference type="HOGENOM" id="CLU_053568_0_0_1"/>
<proteinExistence type="inferred from homology"/>
<dbReference type="InterPro" id="IPR016817">
    <property type="entry name" value="MannP-dilichol_defect-1"/>
</dbReference>
<protein>
    <recommendedName>
        <fullName evidence="8">Mannose-P-dolichol utilization defect 1 protein homolog</fullName>
    </recommendedName>
</protein>
<dbReference type="Proteomes" id="UP000007148">
    <property type="component" value="Unassembled WGS sequence"/>
</dbReference>
<dbReference type="EMBL" id="CAFZ01000089">
    <property type="protein sequence ID" value="CCA70639.1"/>
    <property type="molecule type" value="Genomic_DNA"/>
</dbReference>
<evidence type="ECO:0000256" key="7">
    <source>
        <dbReference type="ARBA" id="ARBA00038475"/>
    </source>
</evidence>
<keyword evidence="12" id="KW-1185">Reference proteome</keyword>
<name>G4TH55_SERID</name>
<evidence type="ECO:0000256" key="10">
    <source>
        <dbReference type="SAM" id="Phobius"/>
    </source>
</evidence>
<feature type="transmembrane region" description="Helical" evidence="10">
    <location>
        <begin position="108"/>
        <end position="125"/>
    </location>
</feature>
<dbReference type="InParanoid" id="G4TH55"/>
<comment type="similarity">
    <text evidence="7 8">Belongs to the MPDU1 (TC 2.A.43.3) family.</text>
</comment>
<evidence type="ECO:0000256" key="2">
    <source>
        <dbReference type="ARBA" id="ARBA00022448"/>
    </source>
</evidence>
<dbReference type="PANTHER" id="PTHR12226">
    <property type="entry name" value="MANNOSE-P-DOLICHOL UTILIZATION DEFECT 1 LEC35 -RELATED"/>
    <property type="match status" value="1"/>
</dbReference>
<evidence type="ECO:0000313" key="12">
    <source>
        <dbReference type="Proteomes" id="UP000007148"/>
    </source>
</evidence>
<keyword evidence="6 8" id="KW-0472">Membrane</keyword>
<dbReference type="InterPro" id="IPR006603">
    <property type="entry name" value="PQ-loop_rpt"/>
</dbReference>
<dbReference type="FunFam" id="1.20.1280.290:FF:000006">
    <property type="entry name" value="mannose-P-dolichol utilization defect 1 protein"/>
    <property type="match status" value="1"/>
</dbReference>
<evidence type="ECO:0000256" key="9">
    <source>
        <dbReference type="SAM" id="MobiDB-lite"/>
    </source>
</evidence>
<dbReference type="OMA" id="LQVLYYW"/>
<evidence type="ECO:0000256" key="5">
    <source>
        <dbReference type="ARBA" id="ARBA00022989"/>
    </source>
</evidence>
<keyword evidence="3 8" id="KW-0812">Transmembrane</keyword>
<accession>G4TH55</accession>
<comment type="caution">
    <text evidence="11">The sequence shown here is derived from an EMBL/GenBank/DDBJ whole genome shotgun (WGS) entry which is preliminary data.</text>
</comment>
<dbReference type="OrthoDB" id="271506at2759"/>
<keyword evidence="5 8" id="KW-1133">Transmembrane helix</keyword>
<dbReference type="GO" id="GO:0016020">
    <property type="term" value="C:membrane"/>
    <property type="evidence" value="ECO:0007669"/>
    <property type="project" value="UniProtKB-SubCell"/>
</dbReference>
<evidence type="ECO:0000256" key="8">
    <source>
        <dbReference type="PIRNR" id="PIRNR023381"/>
    </source>
</evidence>
<dbReference type="STRING" id="1109443.G4TH55"/>
<feature type="transmembrane region" description="Helical" evidence="10">
    <location>
        <begin position="47"/>
        <end position="68"/>
    </location>
</feature>
<reference evidence="11 12" key="1">
    <citation type="journal article" date="2011" name="PLoS Pathog.">
        <title>Endophytic Life Strategies Decoded by Genome and Transcriptome Analyses of the Mutualistic Root Symbiont Piriformospora indica.</title>
        <authorList>
            <person name="Zuccaro A."/>
            <person name="Lahrmann U."/>
            <person name="Guldener U."/>
            <person name="Langen G."/>
            <person name="Pfiffi S."/>
            <person name="Biedenkopf D."/>
            <person name="Wong P."/>
            <person name="Samans B."/>
            <person name="Grimm C."/>
            <person name="Basiewicz M."/>
            <person name="Murat C."/>
            <person name="Martin F."/>
            <person name="Kogel K.H."/>
        </authorList>
    </citation>
    <scope>NUCLEOTIDE SEQUENCE [LARGE SCALE GENOMIC DNA]</scope>
    <source>
        <strain evidence="11 12">DSM 11827</strain>
    </source>
</reference>
<dbReference type="PANTHER" id="PTHR12226:SF2">
    <property type="entry name" value="MANNOSE-P-DOLICHOL UTILIZATION DEFECT 1 PROTEIN"/>
    <property type="match status" value="1"/>
</dbReference>
<keyword evidence="4" id="KW-0677">Repeat</keyword>
<feature type="transmembrane region" description="Helical" evidence="10">
    <location>
        <begin position="75"/>
        <end position="96"/>
    </location>
</feature>
<dbReference type="PIRSF" id="PIRSF023381">
    <property type="entry name" value="MannP-dilichol_defect-1p"/>
    <property type="match status" value="1"/>
</dbReference>
<dbReference type="Gene3D" id="1.20.1280.290">
    <property type="match status" value="2"/>
</dbReference>
<dbReference type="eggNOG" id="KOG3211">
    <property type="taxonomic scope" value="Eukaryota"/>
</dbReference>
<feature type="region of interest" description="Disordered" evidence="9">
    <location>
        <begin position="278"/>
        <end position="302"/>
    </location>
</feature>
<organism evidence="11 12">
    <name type="scientific">Serendipita indica (strain DSM 11827)</name>
    <name type="common">Root endophyte fungus</name>
    <name type="synonym">Piriformospora indica</name>
    <dbReference type="NCBI Taxonomy" id="1109443"/>
    <lineage>
        <taxon>Eukaryota</taxon>
        <taxon>Fungi</taxon>
        <taxon>Dikarya</taxon>
        <taxon>Basidiomycota</taxon>
        <taxon>Agaricomycotina</taxon>
        <taxon>Agaricomycetes</taxon>
        <taxon>Sebacinales</taxon>
        <taxon>Serendipitaceae</taxon>
        <taxon>Serendipita</taxon>
    </lineage>
</organism>
<evidence type="ECO:0000256" key="4">
    <source>
        <dbReference type="ARBA" id="ARBA00022737"/>
    </source>
</evidence>
<sequence>MTTITRNLPSFIRDPAIGLIGTRCYISLVENLHIADTVCLKLAISKALGVAIVLGGAVMKIPQLLLILRARHARGLSLPAFALETLAYLITLVYAYRNSYPFSTYGENLFLTIQNIAITLLIIYYMPSGQNHLTTKRAKSNAPSVLIGGVISAVASYTLLILPMNMLQLLQLGTVPISLFSKIPQIRENHRNQSTGQLSVFAVASQVFGCAARLFTTVTEMGDSLVFAGFALALVLNVALGAQIWMYWGRSVPSTKEHWPREKDDFANVVEPSEIPNAQYQTSHLTGNTAPAAGRRWARKVD</sequence>
<dbReference type="SMART" id="SM00679">
    <property type="entry name" value="CTNS"/>
    <property type="match status" value="2"/>
</dbReference>
<dbReference type="Pfam" id="PF04193">
    <property type="entry name" value="PQ-loop"/>
    <property type="match status" value="2"/>
</dbReference>
<keyword evidence="2" id="KW-0813">Transport</keyword>
<dbReference type="AlphaFoldDB" id="G4TH55"/>
<evidence type="ECO:0000256" key="6">
    <source>
        <dbReference type="ARBA" id="ARBA00023136"/>
    </source>
</evidence>
<feature type="transmembrane region" description="Helical" evidence="10">
    <location>
        <begin position="145"/>
        <end position="164"/>
    </location>
</feature>
<comment type="subcellular location">
    <subcellularLocation>
        <location evidence="1 8">Membrane</location>
        <topology evidence="1 8">Multi-pass membrane protein</topology>
    </subcellularLocation>
</comment>
<gene>
    <name evidence="11" type="ORF">PIIN_04575</name>
</gene>
<feature type="compositionally biased region" description="Polar residues" evidence="9">
    <location>
        <begin position="278"/>
        <end position="289"/>
    </location>
</feature>
<feature type="transmembrane region" description="Helical" evidence="10">
    <location>
        <begin position="225"/>
        <end position="248"/>
    </location>
</feature>